<feature type="compositionally biased region" description="Basic and acidic residues" evidence="1">
    <location>
        <begin position="134"/>
        <end position="143"/>
    </location>
</feature>
<feature type="compositionally biased region" description="Basic and acidic residues" evidence="1">
    <location>
        <begin position="78"/>
        <end position="128"/>
    </location>
</feature>
<evidence type="ECO:0000313" key="3">
    <source>
        <dbReference type="Proteomes" id="UP001372338"/>
    </source>
</evidence>
<reference evidence="2 3" key="1">
    <citation type="submission" date="2024-01" db="EMBL/GenBank/DDBJ databases">
        <title>The genomes of 5 underutilized Papilionoideae crops provide insights into root nodulation and disease resistanc.</title>
        <authorList>
            <person name="Yuan L."/>
        </authorList>
    </citation>
    <scope>NUCLEOTIDE SEQUENCE [LARGE SCALE GENOMIC DNA]</scope>
    <source>
        <strain evidence="2">ZHUSHIDOU_FW_LH</strain>
        <tissue evidence="2">Leaf</tissue>
    </source>
</reference>
<sequence>MTRSAVNSLPLPLTLQREPIKRCLLLTTNHSLETHHNSAAPVVPLLKLKLGSSVAQVEGAVGSLIRKGWRRRKKDLRRRGEWDGGRRRRVKPEEEKKAEGEGGRRTEGQGRRRRAAEREQSLRAAGREQRRRSILRDGEEKER</sequence>
<dbReference type="EMBL" id="JAYWIO010000003">
    <property type="protein sequence ID" value="KAK7273410.1"/>
    <property type="molecule type" value="Genomic_DNA"/>
</dbReference>
<organism evidence="2 3">
    <name type="scientific">Crotalaria pallida</name>
    <name type="common">Smooth rattlebox</name>
    <name type="synonym">Crotalaria striata</name>
    <dbReference type="NCBI Taxonomy" id="3830"/>
    <lineage>
        <taxon>Eukaryota</taxon>
        <taxon>Viridiplantae</taxon>
        <taxon>Streptophyta</taxon>
        <taxon>Embryophyta</taxon>
        <taxon>Tracheophyta</taxon>
        <taxon>Spermatophyta</taxon>
        <taxon>Magnoliopsida</taxon>
        <taxon>eudicotyledons</taxon>
        <taxon>Gunneridae</taxon>
        <taxon>Pentapetalae</taxon>
        <taxon>rosids</taxon>
        <taxon>fabids</taxon>
        <taxon>Fabales</taxon>
        <taxon>Fabaceae</taxon>
        <taxon>Papilionoideae</taxon>
        <taxon>50 kb inversion clade</taxon>
        <taxon>genistoids sensu lato</taxon>
        <taxon>core genistoids</taxon>
        <taxon>Crotalarieae</taxon>
        <taxon>Crotalaria</taxon>
    </lineage>
</organism>
<evidence type="ECO:0000313" key="2">
    <source>
        <dbReference type="EMBL" id="KAK7273410.1"/>
    </source>
</evidence>
<evidence type="ECO:0000256" key="1">
    <source>
        <dbReference type="SAM" id="MobiDB-lite"/>
    </source>
</evidence>
<dbReference type="Proteomes" id="UP001372338">
    <property type="component" value="Unassembled WGS sequence"/>
</dbReference>
<protein>
    <submittedName>
        <fullName evidence="2">Uncharacterized protein</fullName>
    </submittedName>
</protein>
<accession>A0AAN9FDF6</accession>
<dbReference type="AlphaFoldDB" id="A0AAN9FDF6"/>
<proteinExistence type="predicted"/>
<feature type="region of interest" description="Disordered" evidence="1">
    <location>
        <begin position="70"/>
        <end position="143"/>
    </location>
</feature>
<name>A0AAN9FDF6_CROPI</name>
<keyword evidence="3" id="KW-1185">Reference proteome</keyword>
<gene>
    <name evidence="2" type="ORF">RIF29_14459</name>
</gene>
<comment type="caution">
    <text evidence="2">The sequence shown here is derived from an EMBL/GenBank/DDBJ whole genome shotgun (WGS) entry which is preliminary data.</text>
</comment>